<keyword evidence="4" id="KW-0378">Hydrolase</keyword>
<dbReference type="InterPro" id="IPR011006">
    <property type="entry name" value="CheY-like_superfamily"/>
</dbReference>
<dbReference type="PROSITE" id="PS51832">
    <property type="entry name" value="HD_GYP"/>
    <property type="match status" value="1"/>
</dbReference>
<dbReference type="SMART" id="SM00471">
    <property type="entry name" value="HDc"/>
    <property type="match status" value="1"/>
</dbReference>
<sequence>MSDKKPVILCVDDEPLNLKLLNTILIHKGYEVKMAVDGLQALKLIDEHRVDLVLLDIMLPGMDGFKVCQEIKEDERYKNLPVIMITALSDTESRIKGIEAGAEDFISKPFDAAEVLARIKMLLKMKALNDDLLFAYNCIGDLTSFGEQAMQDFDPAKFSYMSNIDRIVGRLIRQHALELDKPNMVIIHTADEFNNWHWLKYDLIDRRVVKSSLDIAIKCENCPHLKTEQQIFSCANKDDMSEAGIDTFVSILESKGIKVSNIIWYFGGKFCVFALNYGRPIKKYDTSILKNLVMQGLFLRSLSMQLTETENAFEYAIYALARASEVNDEDTGNHIIRVGEYGALMAKILCLDEPFVNAIRFQAPLHDVGKIHVNPDILKKKDKLTDEEFAIMKNHTYYGTKIIGDHSRLEIAKNIAISHHERWDGSGYPMGLKGQEIPIEARIINIADQYDALRNSRAYKPAFDHIKSYQIITEGDGRTLPHHFDPDVLKAFIETASQFEEVYERLKG</sequence>
<feature type="domain" description="HD-GYP" evidence="3">
    <location>
        <begin position="309"/>
        <end position="508"/>
    </location>
</feature>
<dbReference type="Proteomes" id="UP000060487">
    <property type="component" value="Unassembled WGS sequence"/>
</dbReference>
<dbReference type="EMBL" id="LNQR01000124">
    <property type="protein sequence ID" value="KWT76826.1"/>
    <property type="molecule type" value="Genomic_DNA"/>
</dbReference>
<dbReference type="Gene3D" id="3.40.50.2300">
    <property type="match status" value="1"/>
</dbReference>
<dbReference type="Gene3D" id="1.10.3210.10">
    <property type="entry name" value="Hypothetical protein af1432"/>
    <property type="match status" value="1"/>
</dbReference>
<evidence type="ECO:0000259" key="3">
    <source>
        <dbReference type="PROSITE" id="PS51832"/>
    </source>
</evidence>
<dbReference type="InterPro" id="IPR037522">
    <property type="entry name" value="HD_GYP_dom"/>
</dbReference>
<evidence type="ECO:0000256" key="1">
    <source>
        <dbReference type="PROSITE-ProRule" id="PRU00169"/>
    </source>
</evidence>
<dbReference type="InterPro" id="IPR052020">
    <property type="entry name" value="Cyclic_di-GMP/3'3'-cGAMP_PDE"/>
</dbReference>
<reference evidence="4 5" key="1">
    <citation type="submission" date="2015-11" db="EMBL/GenBank/DDBJ databases">
        <authorList>
            <person name="Lin W."/>
        </authorList>
    </citation>
    <scope>NUCLEOTIDE SEQUENCE [LARGE SCALE GENOMIC DNA]</scope>
    <source>
        <strain evidence="4 5">HCH-1</strain>
    </source>
</reference>
<feature type="modified residue" description="4-aspartylphosphate" evidence="1">
    <location>
        <position position="56"/>
    </location>
</feature>
<dbReference type="SUPFAM" id="SSF109604">
    <property type="entry name" value="HD-domain/PDEase-like"/>
    <property type="match status" value="1"/>
</dbReference>
<name>A0ABR5SF16_9BACT</name>
<protein>
    <submittedName>
        <fullName evidence="4">Two-component system response regulator</fullName>
        <ecNumber evidence="4">3.1.4.52</ecNumber>
    </submittedName>
</protein>
<feature type="domain" description="Response regulatory" evidence="2">
    <location>
        <begin position="7"/>
        <end position="123"/>
    </location>
</feature>
<dbReference type="Pfam" id="PF13487">
    <property type="entry name" value="HD_5"/>
    <property type="match status" value="1"/>
</dbReference>
<dbReference type="PROSITE" id="PS50110">
    <property type="entry name" value="RESPONSE_REGULATORY"/>
    <property type="match status" value="1"/>
</dbReference>
<dbReference type="InterPro" id="IPR003607">
    <property type="entry name" value="HD/PDEase_dom"/>
</dbReference>
<evidence type="ECO:0000259" key="2">
    <source>
        <dbReference type="PROSITE" id="PS50110"/>
    </source>
</evidence>
<dbReference type="RefSeq" id="WP_085053697.1">
    <property type="nucleotide sequence ID" value="NZ_LNQR01000124.1"/>
</dbReference>
<proteinExistence type="predicted"/>
<comment type="caution">
    <text evidence="4">The sequence shown here is derived from an EMBL/GenBank/DDBJ whole genome shotgun (WGS) entry which is preliminary data.</text>
</comment>
<keyword evidence="5" id="KW-1185">Reference proteome</keyword>
<dbReference type="GO" id="GO:0071111">
    <property type="term" value="F:cyclic-guanylate-specific phosphodiesterase activity"/>
    <property type="evidence" value="ECO:0007669"/>
    <property type="project" value="UniProtKB-EC"/>
</dbReference>
<evidence type="ECO:0000313" key="5">
    <source>
        <dbReference type="Proteomes" id="UP000060487"/>
    </source>
</evidence>
<dbReference type="EC" id="3.1.4.52" evidence="4"/>
<dbReference type="CDD" id="cd17538">
    <property type="entry name" value="REC_D1_PleD-like"/>
    <property type="match status" value="1"/>
</dbReference>
<gene>
    <name evidence="4" type="ORF">ASN18_3092</name>
</gene>
<dbReference type="SMART" id="SM00448">
    <property type="entry name" value="REC"/>
    <property type="match status" value="1"/>
</dbReference>
<keyword evidence="1" id="KW-0597">Phosphoprotein</keyword>
<accession>A0ABR5SF16</accession>
<organism evidence="4 5">
    <name type="scientific">Candidatus Magnetominusculus xianensis</name>
    <dbReference type="NCBI Taxonomy" id="1748249"/>
    <lineage>
        <taxon>Bacteria</taxon>
        <taxon>Pseudomonadati</taxon>
        <taxon>Nitrospirota</taxon>
        <taxon>Nitrospiria</taxon>
        <taxon>Nitrospirales</taxon>
        <taxon>Nitrospiraceae</taxon>
        <taxon>Candidatus Magnetominusculus</taxon>
    </lineage>
</organism>
<dbReference type="SUPFAM" id="SSF52172">
    <property type="entry name" value="CheY-like"/>
    <property type="match status" value="1"/>
</dbReference>
<evidence type="ECO:0000313" key="4">
    <source>
        <dbReference type="EMBL" id="KWT76826.1"/>
    </source>
</evidence>
<dbReference type="CDD" id="cd00077">
    <property type="entry name" value="HDc"/>
    <property type="match status" value="1"/>
</dbReference>
<dbReference type="PANTHER" id="PTHR45228">
    <property type="entry name" value="CYCLIC DI-GMP PHOSPHODIESTERASE TM_0186-RELATED"/>
    <property type="match status" value="1"/>
</dbReference>
<dbReference type="PANTHER" id="PTHR45228:SF8">
    <property type="entry name" value="TWO-COMPONENT RESPONSE REGULATOR-RELATED"/>
    <property type="match status" value="1"/>
</dbReference>
<dbReference type="Pfam" id="PF00072">
    <property type="entry name" value="Response_reg"/>
    <property type="match status" value="1"/>
</dbReference>
<dbReference type="InterPro" id="IPR001789">
    <property type="entry name" value="Sig_transdc_resp-reg_receiver"/>
</dbReference>